<dbReference type="GO" id="GO:0000307">
    <property type="term" value="C:cyclin-dependent protein kinase holoenzyme complex"/>
    <property type="evidence" value="ECO:0007669"/>
    <property type="project" value="TreeGrafter"/>
</dbReference>
<feature type="region of interest" description="Disordered" evidence="1">
    <location>
        <begin position="22"/>
        <end position="48"/>
    </location>
</feature>
<accession>A0A5C3L6S8</accession>
<feature type="compositionally biased region" description="Polar residues" evidence="1">
    <location>
        <begin position="981"/>
        <end position="993"/>
    </location>
</feature>
<feature type="compositionally biased region" description="Polar residues" evidence="1">
    <location>
        <begin position="439"/>
        <end position="456"/>
    </location>
</feature>
<evidence type="ECO:0000256" key="1">
    <source>
        <dbReference type="SAM" id="MobiDB-lite"/>
    </source>
</evidence>
<feature type="compositionally biased region" description="Pro residues" evidence="1">
    <location>
        <begin position="202"/>
        <end position="213"/>
    </location>
</feature>
<feature type="compositionally biased region" description="Low complexity" evidence="1">
    <location>
        <begin position="577"/>
        <end position="589"/>
    </location>
</feature>
<feature type="compositionally biased region" description="Acidic residues" evidence="1">
    <location>
        <begin position="659"/>
        <end position="670"/>
    </location>
</feature>
<dbReference type="AlphaFoldDB" id="A0A5C3L6S8"/>
<feature type="region of interest" description="Disordered" evidence="1">
    <location>
        <begin position="623"/>
        <end position="675"/>
    </location>
</feature>
<dbReference type="EMBL" id="ML210156">
    <property type="protein sequence ID" value="TFK28438.1"/>
    <property type="molecule type" value="Genomic_DNA"/>
</dbReference>
<feature type="domain" description="Cyclin-like" evidence="2">
    <location>
        <begin position="242"/>
        <end position="327"/>
    </location>
</feature>
<dbReference type="PANTHER" id="PTHR15615:SF27">
    <property type="entry name" value="PHO85 CYCLIN CLG1"/>
    <property type="match status" value="1"/>
</dbReference>
<feature type="compositionally biased region" description="Basic and acidic residues" evidence="1">
    <location>
        <begin position="996"/>
        <end position="1008"/>
    </location>
</feature>
<dbReference type="InterPro" id="IPR013763">
    <property type="entry name" value="Cyclin-like_dom"/>
</dbReference>
<evidence type="ECO:0000259" key="2">
    <source>
        <dbReference type="SMART" id="SM00385"/>
    </source>
</evidence>
<dbReference type="SUPFAM" id="SSF47954">
    <property type="entry name" value="Cyclin-like"/>
    <property type="match status" value="1"/>
</dbReference>
<protein>
    <recommendedName>
        <fullName evidence="2">Cyclin-like domain-containing protein</fullName>
    </recommendedName>
</protein>
<feature type="compositionally biased region" description="Low complexity" evidence="1">
    <location>
        <begin position="537"/>
        <end position="555"/>
    </location>
</feature>
<reference evidence="3 4" key="1">
    <citation type="journal article" date="2019" name="Nat. Ecol. Evol.">
        <title>Megaphylogeny resolves global patterns of mushroom evolution.</title>
        <authorList>
            <person name="Varga T."/>
            <person name="Krizsan K."/>
            <person name="Foldi C."/>
            <person name="Dima B."/>
            <person name="Sanchez-Garcia M."/>
            <person name="Sanchez-Ramirez S."/>
            <person name="Szollosi G.J."/>
            <person name="Szarkandi J.G."/>
            <person name="Papp V."/>
            <person name="Albert L."/>
            <person name="Andreopoulos W."/>
            <person name="Angelini C."/>
            <person name="Antonin V."/>
            <person name="Barry K.W."/>
            <person name="Bougher N.L."/>
            <person name="Buchanan P."/>
            <person name="Buyck B."/>
            <person name="Bense V."/>
            <person name="Catcheside P."/>
            <person name="Chovatia M."/>
            <person name="Cooper J."/>
            <person name="Damon W."/>
            <person name="Desjardin D."/>
            <person name="Finy P."/>
            <person name="Geml J."/>
            <person name="Haridas S."/>
            <person name="Hughes K."/>
            <person name="Justo A."/>
            <person name="Karasinski D."/>
            <person name="Kautmanova I."/>
            <person name="Kiss B."/>
            <person name="Kocsube S."/>
            <person name="Kotiranta H."/>
            <person name="LaButti K.M."/>
            <person name="Lechner B.E."/>
            <person name="Liimatainen K."/>
            <person name="Lipzen A."/>
            <person name="Lukacs Z."/>
            <person name="Mihaltcheva S."/>
            <person name="Morgado L.N."/>
            <person name="Niskanen T."/>
            <person name="Noordeloos M.E."/>
            <person name="Ohm R.A."/>
            <person name="Ortiz-Santana B."/>
            <person name="Ovrebo C."/>
            <person name="Racz N."/>
            <person name="Riley R."/>
            <person name="Savchenko A."/>
            <person name="Shiryaev A."/>
            <person name="Soop K."/>
            <person name="Spirin V."/>
            <person name="Szebenyi C."/>
            <person name="Tomsovsky M."/>
            <person name="Tulloss R.E."/>
            <person name="Uehling J."/>
            <person name="Grigoriev I.V."/>
            <person name="Vagvolgyi C."/>
            <person name="Papp T."/>
            <person name="Martin F.M."/>
            <person name="Miettinen O."/>
            <person name="Hibbett D.S."/>
            <person name="Nagy L.G."/>
        </authorList>
    </citation>
    <scope>NUCLEOTIDE SEQUENCE [LARGE SCALE GENOMIC DNA]</scope>
    <source>
        <strain evidence="3 4">CBS 121175</strain>
    </source>
</reference>
<dbReference type="Pfam" id="PF08613">
    <property type="entry name" value="Cyclin"/>
    <property type="match status" value="1"/>
</dbReference>
<feature type="region of interest" description="Disordered" evidence="1">
    <location>
        <begin position="696"/>
        <end position="745"/>
    </location>
</feature>
<gene>
    <name evidence="3" type="ORF">FA15DRAFT_701100</name>
</gene>
<feature type="compositionally biased region" description="Polar residues" evidence="1">
    <location>
        <begin position="178"/>
        <end position="187"/>
    </location>
</feature>
<feature type="region of interest" description="Disordered" evidence="1">
    <location>
        <begin position="959"/>
        <end position="1008"/>
    </location>
</feature>
<feature type="region of interest" description="Disordered" evidence="1">
    <location>
        <begin position="357"/>
        <end position="593"/>
    </location>
</feature>
<keyword evidence="4" id="KW-1185">Reference proteome</keyword>
<evidence type="ECO:0000313" key="3">
    <source>
        <dbReference type="EMBL" id="TFK28438.1"/>
    </source>
</evidence>
<dbReference type="PANTHER" id="PTHR15615">
    <property type="match status" value="1"/>
</dbReference>
<dbReference type="Proteomes" id="UP000307440">
    <property type="component" value="Unassembled WGS sequence"/>
</dbReference>
<feature type="compositionally biased region" description="Low complexity" evidence="1">
    <location>
        <begin position="220"/>
        <end position="231"/>
    </location>
</feature>
<proteinExistence type="predicted"/>
<dbReference type="GO" id="GO:0005634">
    <property type="term" value="C:nucleus"/>
    <property type="evidence" value="ECO:0007669"/>
    <property type="project" value="TreeGrafter"/>
</dbReference>
<dbReference type="STRING" id="230819.A0A5C3L6S8"/>
<feature type="compositionally biased region" description="Low complexity" evidence="1">
    <location>
        <begin position="959"/>
        <end position="968"/>
    </location>
</feature>
<feature type="region of interest" description="Disordered" evidence="1">
    <location>
        <begin position="168"/>
        <end position="231"/>
    </location>
</feature>
<dbReference type="SMART" id="SM00385">
    <property type="entry name" value="CYCLIN"/>
    <property type="match status" value="1"/>
</dbReference>
<feature type="compositionally biased region" description="Low complexity" evidence="1">
    <location>
        <begin position="502"/>
        <end position="517"/>
    </location>
</feature>
<feature type="compositionally biased region" description="Polar residues" evidence="1">
    <location>
        <begin position="489"/>
        <end position="498"/>
    </location>
</feature>
<feature type="compositionally biased region" description="Polar residues" evidence="1">
    <location>
        <begin position="519"/>
        <end position="536"/>
    </location>
</feature>
<dbReference type="InterPro" id="IPR036915">
    <property type="entry name" value="Cyclin-like_sf"/>
</dbReference>
<dbReference type="Gene3D" id="1.10.472.10">
    <property type="entry name" value="Cyclin-like"/>
    <property type="match status" value="1"/>
</dbReference>
<dbReference type="CDD" id="cd20557">
    <property type="entry name" value="CYCLIN_ScPCL1-like"/>
    <property type="match status" value="1"/>
</dbReference>
<dbReference type="OrthoDB" id="244495at2759"/>
<feature type="compositionally biased region" description="Polar residues" evidence="1">
    <location>
        <begin position="726"/>
        <end position="740"/>
    </location>
</feature>
<organism evidence="3 4">
    <name type="scientific">Coprinopsis marcescibilis</name>
    <name type="common">Agaric fungus</name>
    <name type="synonym">Psathyrella marcescibilis</name>
    <dbReference type="NCBI Taxonomy" id="230819"/>
    <lineage>
        <taxon>Eukaryota</taxon>
        <taxon>Fungi</taxon>
        <taxon>Dikarya</taxon>
        <taxon>Basidiomycota</taxon>
        <taxon>Agaricomycotina</taxon>
        <taxon>Agaricomycetes</taxon>
        <taxon>Agaricomycetidae</taxon>
        <taxon>Agaricales</taxon>
        <taxon>Agaricineae</taxon>
        <taxon>Psathyrellaceae</taxon>
        <taxon>Coprinopsis</taxon>
    </lineage>
</organism>
<name>A0A5C3L6S8_COPMA</name>
<dbReference type="GO" id="GO:0016538">
    <property type="term" value="F:cyclin-dependent protein serine/threonine kinase regulator activity"/>
    <property type="evidence" value="ECO:0007669"/>
    <property type="project" value="TreeGrafter"/>
</dbReference>
<evidence type="ECO:0000313" key="4">
    <source>
        <dbReference type="Proteomes" id="UP000307440"/>
    </source>
</evidence>
<dbReference type="GO" id="GO:0019901">
    <property type="term" value="F:protein kinase binding"/>
    <property type="evidence" value="ECO:0007669"/>
    <property type="project" value="InterPro"/>
</dbReference>
<dbReference type="InterPro" id="IPR013922">
    <property type="entry name" value="Cyclin_PHO80-like"/>
</dbReference>
<sequence>MAYNNNQHQHQSWSVWRTTPKHAAPDVDQHPITPPMSSTIESRRPATVPSNPPYIPRVALPPIAQFDRQLSAMHPLTPPDDVGSSIASTSTILPPIQYPDPFVSSSKLKYQPSEPPHSQLQQPVCVWDSSPHTIDWLDFTRNRSAHFIAEKTCEMICYLWFANTPVAKRGRKEPSGGSLLQESTVVSGRSDGLVGSDDVNPYPSPNHSPPSPPRATAHISPSSPSRSPPSSLQLVASPSFVSFMQKLLETTQVSQSVIVLSLHYIHRLKEQNHLTPAQKGSEFRIAVSGLMMANKFLDDNTYTNKTWSEVSGIELEEINRMEREFLMGVDFNLYVDKQTYESWLNLLKGLVIAKERDSNARNSRDSHRRRDTRKVSTNARNRAAEYHRQANQHLSPIPQPHHQDSYMDTQSAQPRAYGTPTRLPPLSKAIPSPYYPRARSTSPTPRGSYSGRTSLMDSHIDGMSAHPPPQSQPYRQTPVPVMPTPQLRVDTSQSISNKRTAEAAFSPDSASFASLPSKRPSSMILQIPDSSFGTGMSASSHDSSSGPHSYSPLDSLSSFARMTLANGADGSPERKQPQQQHQQPARPVQLPSHQPSTLVAPYAYSVENQRRPSQPQELYFYTLASSPMDEPTRSRSRRERRADSQDMDMPVDASAVDDGMADEDDEEEEVNGQRLRTRKGKLMRWYLGAQPQNPGGYAYDYSNSHSTHRQHQGQGQSALPVERSSESTAAPSQYPTSESTNPNLPPLVHPVPRQYIGVVQSASTSPSGIYLRNAGYPGSAYPIRSNAESNQYQQPSQHYSTTTAPYYAASYHPSPVQSKAEHYAPSHRDIRQYSTTASGVRDSMSSLPHFHDNVWARPPAVVSAASRRQDEVVEEDRSDVGSEEYLDNEESMRSDVATAVPNGYYSSTASKLVSHSVVPTAPFANAGPAGVHVAFNDYPTYSHNHANYSYGYPSDYSSSYLSRQNSASNANAKGGYHSEQPAYSQQQSVSHGQSRYADEWNRGGHREY</sequence>